<dbReference type="RefSeq" id="WP_103221841.1">
    <property type="nucleotide sequence ID" value="NZ_PPCN01000002.1"/>
</dbReference>
<keyword evidence="2" id="KW-1185">Reference proteome</keyword>
<dbReference type="InterPro" id="IPR036866">
    <property type="entry name" value="RibonucZ/Hydroxyglut_hydro"/>
</dbReference>
<dbReference type="OrthoDB" id="418728at2"/>
<reference evidence="1 2" key="1">
    <citation type="submission" date="2018-01" db="EMBL/GenBank/DDBJ databases">
        <title>Genomic Encyclopedia of Archaeal and Bacterial Type Strains, Phase II (KMG-II): from individual species to whole genera.</title>
        <authorList>
            <person name="Goeker M."/>
        </authorList>
    </citation>
    <scope>NUCLEOTIDE SEQUENCE [LARGE SCALE GENOMIC DNA]</scope>
    <source>
        <strain evidence="1 2">DSM 17023</strain>
    </source>
</reference>
<dbReference type="SUPFAM" id="SSF56281">
    <property type="entry name" value="Metallo-hydrolase/oxidoreductase"/>
    <property type="match status" value="1"/>
</dbReference>
<sequence length="328" mass="34987">MSDVVVFDVAHGNCSLVRSQSAYCVVDAPLGALLLNTLEDMGISCIDVAFISHADKDHIAGVIGLLSSATIQLKKLYLNPDSQKRTKIWRDLLAAVSVAERQGSCEVISTLTTTMPGTVTVGDVVIHVEAPSASFALAGSGSVDTQGRHITSNSISALLRLKQGDRPGILLAGDIDEVGLDDALNYDRDLTAQTLVFPHHGGLPASSDTTAFVDKIMSAVNPSLVIFSNGRGKHDNPRPEIVSPVARKRCAIACTQLAGRCSKSPIFNLGHLEPHRAYGQPTGASCAGSMTLDLAEHGRRPASYERAHQKFIDDLVETPMCRVPRLDK</sequence>
<dbReference type="EMBL" id="PPCN01000002">
    <property type="protein sequence ID" value="POF32861.1"/>
    <property type="molecule type" value="Genomic_DNA"/>
</dbReference>
<dbReference type="Proteomes" id="UP000236959">
    <property type="component" value="Unassembled WGS sequence"/>
</dbReference>
<dbReference type="PANTHER" id="PTHR30619">
    <property type="entry name" value="DNA INTERNALIZATION/COMPETENCE PROTEIN COMEC/REC2"/>
    <property type="match status" value="1"/>
</dbReference>
<name>A0A2S3UYQ9_9HYPH</name>
<evidence type="ECO:0000313" key="2">
    <source>
        <dbReference type="Proteomes" id="UP000236959"/>
    </source>
</evidence>
<protein>
    <submittedName>
        <fullName evidence="1">Competence protein ComEC</fullName>
    </submittedName>
</protein>
<evidence type="ECO:0000313" key="1">
    <source>
        <dbReference type="EMBL" id="POF32861.1"/>
    </source>
</evidence>
<dbReference type="PANTHER" id="PTHR30619:SF1">
    <property type="entry name" value="RECOMBINATION PROTEIN 2"/>
    <property type="match status" value="1"/>
</dbReference>
<dbReference type="Gene3D" id="3.60.15.10">
    <property type="entry name" value="Ribonuclease Z/Hydroxyacylglutathione hydrolase-like"/>
    <property type="match status" value="1"/>
</dbReference>
<comment type="caution">
    <text evidence="1">The sequence shown here is derived from an EMBL/GenBank/DDBJ whole genome shotgun (WGS) entry which is preliminary data.</text>
</comment>
<proteinExistence type="predicted"/>
<dbReference type="InterPro" id="IPR052159">
    <property type="entry name" value="Competence_DNA_uptake"/>
</dbReference>
<organism evidence="1 2">
    <name type="scientific">Roseibium marinum</name>
    <dbReference type="NCBI Taxonomy" id="281252"/>
    <lineage>
        <taxon>Bacteria</taxon>
        <taxon>Pseudomonadati</taxon>
        <taxon>Pseudomonadota</taxon>
        <taxon>Alphaproteobacteria</taxon>
        <taxon>Hyphomicrobiales</taxon>
        <taxon>Stappiaceae</taxon>
        <taxon>Roseibium</taxon>
    </lineage>
</organism>
<gene>
    <name evidence="1" type="ORF">CLV41_102266</name>
</gene>
<accession>A0A2S3UYQ9</accession>
<dbReference type="AlphaFoldDB" id="A0A2S3UYQ9"/>